<dbReference type="Pfam" id="PF13715">
    <property type="entry name" value="CarbopepD_reg_2"/>
    <property type="match status" value="1"/>
</dbReference>
<dbReference type="InterPro" id="IPR036942">
    <property type="entry name" value="Beta-barrel_TonB_sf"/>
</dbReference>
<keyword evidence="6" id="KW-1185">Reference proteome</keyword>
<feature type="chain" id="PRO_5015700517" evidence="4">
    <location>
        <begin position="20"/>
        <end position="717"/>
    </location>
</feature>
<keyword evidence="3" id="KW-0998">Cell outer membrane</keyword>
<evidence type="ECO:0000256" key="3">
    <source>
        <dbReference type="ARBA" id="ARBA00023237"/>
    </source>
</evidence>
<reference evidence="5 6" key="1">
    <citation type="submission" date="2018-04" db="EMBL/GenBank/DDBJ databases">
        <title>Chitinophaga fuyangensis sp. nov., isolated from soil in a chemical factory.</title>
        <authorList>
            <person name="Chen K."/>
        </authorList>
    </citation>
    <scope>NUCLEOTIDE SEQUENCE [LARGE SCALE GENOMIC DNA]</scope>
    <source>
        <strain evidence="5 6">LY-1</strain>
    </source>
</reference>
<name>A0A2T7BQ43_9BACT</name>
<evidence type="ECO:0000256" key="1">
    <source>
        <dbReference type="ARBA" id="ARBA00004442"/>
    </source>
</evidence>
<accession>A0A2T7BQ43</accession>
<dbReference type="SUPFAM" id="SSF56935">
    <property type="entry name" value="Porins"/>
    <property type="match status" value="1"/>
</dbReference>
<dbReference type="Gene3D" id="2.40.170.20">
    <property type="entry name" value="TonB-dependent receptor, beta-barrel domain"/>
    <property type="match status" value="1"/>
</dbReference>
<organism evidence="5 6">
    <name type="scientific">Chitinophaga parva</name>
    <dbReference type="NCBI Taxonomy" id="2169414"/>
    <lineage>
        <taxon>Bacteria</taxon>
        <taxon>Pseudomonadati</taxon>
        <taxon>Bacteroidota</taxon>
        <taxon>Chitinophagia</taxon>
        <taxon>Chitinophagales</taxon>
        <taxon>Chitinophagaceae</taxon>
        <taxon>Chitinophaga</taxon>
    </lineage>
</organism>
<dbReference type="AlphaFoldDB" id="A0A2T7BQ43"/>
<evidence type="ECO:0000256" key="2">
    <source>
        <dbReference type="ARBA" id="ARBA00023136"/>
    </source>
</evidence>
<keyword evidence="4" id="KW-0732">Signal</keyword>
<dbReference type="Gene3D" id="2.60.40.1120">
    <property type="entry name" value="Carboxypeptidase-like, regulatory domain"/>
    <property type="match status" value="1"/>
</dbReference>
<feature type="signal peptide" evidence="4">
    <location>
        <begin position="1"/>
        <end position="19"/>
    </location>
</feature>
<comment type="caution">
    <text evidence="5">The sequence shown here is derived from an EMBL/GenBank/DDBJ whole genome shotgun (WGS) entry which is preliminary data.</text>
</comment>
<keyword evidence="2" id="KW-0472">Membrane</keyword>
<dbReference type="EMBL" id="QCYK01000001">
    <property type="protein sequence ID" value="PUZ29782.1"/>
    <property type="molecule type" value="Genomic_DNA"/>
</dbReference>
<dbReference type="SUPFAM" id="SSF49464">
    <property type="entry name" value="Carboxypeptidase regulatory domain-like"/>
    <property type="match status" value="1"/>
</dbReference>
<sequence>MKHLLLLLTTGLLPILAHAQTTTVSGQVTDSKKHPLTGVNIAVQESYDGTTSGKDGRFTFTTTETGDKFLLVSLSGYQDLQIKVSLHGGNESVQLVMKQSANDLRLVTISAGAIEASSKTNTVLKPLDIVTTAGANADIASAIKTLPGAQQIGDKTGLFVRGGTGYETQTYIDGLLVRNPFFTEMPDLPSRGRFSPFLFKGTTFSSGGYSAAYGQALSSALILESNDLPDRSSSSVGISTVGVNLGLQELSKDKKSSYGVEADYTNLAPYFKLVPQDRATTIYPAFWNGSVNYRLKTSRTGILKFYGYLNTNKLGFTRESLEYPGYLELFELHNKSVYTNLTWKERIDDHWRVDLGVSYSTNHDKIKLDTINKREPVNVNNRSDLSQVHVAFSRSLGSFSSLKLGADYQYALENSGYNQYHMNYADHYTALFAESEISLAPRLLARVGGRAEHSTVLDKTVLAPRASMGYKLDQYSQLSVAYGEYYQKPEPDFIRWDHNLDYMRATHYIATYQKIATNYTFRAEVFYKKYHGLVKTVPDTTNGGTGYARGAEIFWRDKRTFRNVDYWVSYSYLDTHRQYLDFPKSVQPNFAATHTLSVVYKQYVPKIKTSFGLTYSFATGRPYFNPNMPVSEFMSQHTKPYNTLGFSANYLTTIRKAFTVFVLSVTNVTGNNLVYNYNYSSDGMRRQEVTPNAPRFFFLGMFMSFGIDRRQEVIDNQ</sequence>
<dbReference type="Proteomes" id="UP000244450">
    <property type="component" value="Unassembled WGS sequence"/>
</dbReference>
<evidence type="ECO:0000313" key="5">
    <source>
        <dbReference type="EMBL" id="PUZ29782.1"/>
    </source>
</evidence>
<protein>
    <submittedName>
        <fullName evidence="5">TonB-dependent receptor</fullName>
    </submittedName>
</protein>
<proteinExistence type="predicted"/>
<dbReference type="GO" id="GO:0009279">
    <property type="term" value="C:cell outer membrane"/>
    <property type="evidence" value="ECO:0007669"/>
    <property type="project" value="UniProtKB-SubCell"/>
</dbReference>
<dbReference type="OrthoDB" id="1075473at2"/>
<evidence type="ECO:0000313" key="6">
    <source>
        <dbReference type="Proteomes" id="UP000244450"/>
    </source>
</evidence>
<dbReference type="RefSeq" id="WP_108686420.1">
    <property type="nucleotide sequence ID" value="NZ_QCYK01000001.1"/>
</dbReference>
<comment type="subcellular location">
    <subcellularLocation>
        <location evidence="1">Cell outer membrane</location>
    </subcellularLocation>
</comment>
<gene>
    <name evidence="5" type="ORF">DCC81_00545</name>
</gene>
<keyword evidence="5" id="KW-0675">Receptor</keyword>
<evidence type="ECO:0000256" key="4">
    <source>
        <dbReference type="SAM" id="SignalP"/>
    </source>
</evidence>
<dbReference type="InterPro" id="IPR008969">
    <property type="entry name" value="CarboxyPept-like_regulatory"/>
</dbReference>